<name>D8LVD5_BLAHO</name>
<protein>
    <submittedName>
        <fullName evidence="1">Uncharacterized protein</fullName>
    </submittedName>
</protein>
<accession>D8LVD5</accession>
<dbReference type="Proteomes" id="UP000008312">
    <property type="component" value="Unassembled WGS sequence"/>
</dbReference>
<reference evidence="1" key="1">
    <citation type="submission" date="2010-02" db="EMBL/GenBank/DDBJ databases">
        <title>Sequencing and annotation of the Blastocystis hominis genome.</title>
        <authorList>
            <person name="Wincker P."/>
        </authorList>
    </citation>
    <scope>NUCLEOTIDE SEQUENCE</scope>
    <source>
        <strain evidence="1">Singapore isolate B</strain>
    </source>
</reference>
<evidence type="ECO:0000313" key="2">
    <source>
        <dbReference type="Proteomes" id="UP000008312"/>
    </source>
</evidence>
<dbReference type="AlphaFoldDB" id="D8LVD5"/>
<dbReference type="EMBL" id="FN668638">
    <property type="protein sequence ID" value="CBK19774.2"/>
    <property type="molecule type" value="Genomic_DNA"/>
</dbReference>
<proteinExistence type="predicted"/>
<organism evidence="1">
    <name type="scientific">Blastocystis hominis</name>
    <dbReference type="NCBI Taxonomy" id="12968"/>
    <lineage>
        <taxon>Eukaryota</taxon>
        <taxon>Sar</taxon>
        <taxon>Stramenopiles</taxon>
        <taxon>Bigyra</taxon>
        <taxon>Opalozoa</taxon>
        <taxon>Opalinata</taxon>
        <taxon>Blastocystidae</taxon>
        <taxon>Blastocystis</taxon>
    </lineage>
</organism>
<gene>
    <name evidence="1" type="ORF">GSBLH_T00000192001</name>
</gene>
<dbReference type="RefSeq" id="XP_012893822.1">
    <property type="nucleotide sequence ID" value="XM_013038368.1"/>
</dbReference>
<evidence type="ECO:0000313" key="1">
    <source>
        <dbReference type="EMBL" id="CBK19774.2"/>
    </source>
</evidence>
<sequence length="396" mass="43525">MMTTRRSRQVAASFAAGLSHSHHSGNQRYSDRFVPISRQADSPNPLPAQQFEKADHPQPRIRSDAEPPFAIVLNVLAALLDRSVLLFDLSLPYMWVDVTDKHLTSLLSSFSSLLALSSLYRHRPAMSPPSLAVSTRSPPPPYLFIGYCRIHPIYFLLSIELNTFVSLSFQRTPLRFRVHPLTQATGRIEDFLRQIVNGLLPSVLLQSPSFVGALDLIGNPANLVISLYNSIVNVVRNPLSALRSGEGIIAALEQATSSSLSLLQTLISSTLSSVSSISGSLSRNIQRLNDDDESFSLSSLLSSGFGVISSTTQSIVRSTAASEHVQLVRPSRSNRASVYMQLLYQWKLIDPGESLALRVTCAVDVVNLSSSWVNYSELRNVLFLASNVEMAERSDV</sequence>
<dbReference type="GeneID" id="24917510"/>
<dbReference type="InParanoid" id="D8LVD5"/>
<keyword evidence="2" id="KW-1185">Reference proteome</keyword>